<dbReference type="EMBL" id="CP049208">
    <property type="protein sequence ID" value="QTG03469.1"/>
    <property type="molecule type" value="Genomic_DNA"/>
</dbReference>
<dbReference type="InterPro" id="IPR024463">
    <property type="entry name" value="Transposase_TnpC_homeodom"/>
</dbReference>
<organism evidence="8 10">
    <name type="scientific">Agrobacterium rubi</name>
    <dbReference type="NCBI Taxonomy" id="28099"/>
    <lineage>
        <taxon>Bacteria</taxon>
        <taxon>Pseudomonadati</taxon>
        <taxon>Pseudomonadota</taxon>
        <taxon>Alphaproteobacteria</taxon>
        <taxon>Hyphomicrobiales</taxon>
        <taxon>Rhizobiaceae</taxon>
        <taxon>Rhizobium/Agrobacterium group</taxon>
        <taxon>Agrobacterium</taxon>
    </lineage>
</organism>
<evidence type="ECO:0000313" key="10">
    <source>
        <dbReference type="Proteomes" id="UP000663912"/>
    </source>
</evidence>
<dbReference type="EMBL" id="JAAMCP010000026">
    <property type="protein sequence ID" value="NTF40275.1"/>
    <property type="molecule type" value="Genomic_DNA"/>
</dbReference>
<dbReference type="InterPro" id="IPR052344">
    <property type="entry name" value="Transposase-related"/>
</dbReference>
<evidence type="ECO:0000259" key="6">
    <source>
        <dbReference type="Pfam" id="PF13817"/>
    </source>
</evidence>
<keyword evidence="1" id="KW-0175">Coiled coil</keyword>
<dbReference type="EMBL" id="CP049206">
    <property type="protein sequence ID" value="QTG01366.1"/>
    <property type="molecule type" value="Genomic_DNA"/>
</dbReference>
<feature type="domain" description="Transposase IS66 C-terminal" evidence="6">
    <location>
        <begin position="482"/>
        <end position="520"/>
    </location>
</feature>
<evidence type="ECO:0000259" key="5">
    <source>
        <dbReference type="Pfam" id="PF13007"/>
    </source>
</evidence>
<dbReference type="AlphaFoldDB" id="A0AAE7R4U7"/>
<accession>A0AAE7R4U7</accession>
<dbReference type="NCBIfam" id="NF033517">
    <property type="entry name" value="transpos_IS66"/>
    <property type="match status" value="1"/>
</dbReference>
<feature type="domain" description="Transposase IS66 central" evidence="3">
    <location>
        <begin position="186"/>
        <end position="475"/>
    </location>
</feature>
<evidence type="ECO:0000313" key="9">
    <source>
        <dbReference type="EMBL" id="QTG03469.1"/>
    </source>
</evidence>
<sequence length="530" mass="58221">MLDVANLPDDVAALKAMLIAAQARETAKDVAIASKDEHIARKDERIERLEKLVAAFKQAAFGRKSEKTDPDQFDLALEDLETAMAAIHAEDEGDTPAGTKTTKQRTTNRGSLPKHLPRVEEVIEPESLVCACGGCLHCIGEDVSERLDVVPAQFRVLVTRRPKYACRSCTDGVVQAPAPARLIQAGLPTEATVAHVLVSKYADHLPLYRQAQIMSRQGLDLDRSTLADWVGRAAFELRPVFDALIADLKRSTKLFMDETRAPVLDPGTRKTKTGYFWALARDDRPWGGGAPPGVAFTYAPGRGGIHAERILQGFSGVLQVDGYAGYNRLIAPERVGPDIRLAYCWAHARRKLVEITRNGTAPIAEDGVKRIGELYRIEAELRGLDPQARLAGRQERSAPLVADMQVWLTHNRARVATKSPLGEALAYIAKYWGGLQLFLTDGRIEIDSNTVERTIRPIALNRKNALFAGHDAGAENWAAIASLIETCKLNSVEPLAYLTSTLVAIVNGHRQSRIDELLPWAFKRAIKPAT</sequence>
<dbReference type="Proteomes" id="UP000663912">
    <property type="component" value="Plasmid pW2_73_1"/>
</dbReference>
<dbReference type="Pfam" id="PF13005">
    <property type="entry name" value="zf-IS66"/>
    <property type="match status" value="1"/>
</dbReference>
<reference evidence="8" key="2">
    <citation type="submission" date="2020-02" db="EMBL/GenBank/DDBJ databases">
        <title>Unexpected conservation and global transmission of agrobacterial virulence plasmids.</title>
        <authorList>
            <person name="Weisberg A.J."/>
            <person name="Davis E.W. II"/>
            <person name="Tabima J.R."/>
            <person name="Belcher M.S."/>
            <person name="Miller M."/>
            <person name="Kuo C.-H."/>
            <person name="Loper J.E."/>
            <person name="Grunwald N.J."/>
            <person name="Putnam M.L."/>
            <person name="Chang J.H."/>
        </authorList>
    </citation>
    <scope>NUCLEOTIDE SEQUENCE</scope>
    <source>
        <strain evidence="8">W2/73</strain>
        <plasmid evidence="9">pW2_73_1</plasmid>
    </source>
</reference>
<dbReference type="InterPro" id="IPR024474">
    <property type="entry name" value="Znf_dom_IS66"/>
</dbReference>
<evidence type="ECO:0000313" key="8">
    <source>
        <dbReference type="EMBL" id="QTG01366.1"/>
    </source>
</evidence>
<dbReference type="KEGG" id="arui:G6M88_23815"/>
<evidence type="ECO:0000313" key="7">
    <source>
        <dbReference type="EMBL" id="NTF40275.1"/>
    </source>
</evidence>
<dbReference type="Pfam" id="PF13007">
    <property type="entry name" value="LZ_Tnp_IS66"/>
    <property type="match status" value="1"/>
</dbReference>
<geneLocation type="plasmid" evidence="9 10">
    <name>pW2_73_1</name>
</geneLocation>
<dbReference type="Pfam" id="PF03050">
    <property type="entry name" value="DDE_Tnp_IS66"/>
    <property type="match status" value="1"/>
</dbReference>
<feature type="domain" description="Transposase IS66 zinc-finger binding" evidence="4">
    <location>
        <begin position="129"/>
        <end position="169"/>
    </location>
</feature>
<proteinExistence type="predicted"/>
<dbReference type="PANTHER" id="PTHR33678">
    <property type="entry name" value="BLL1576 PROTEIN"/>
    <property type="match status" value="1"/>
</dbReference>
<keyword evidence="11" id="KW-1185">Reference proteome</keyword>
<dbReference type="KEGG" id="arui:G6M88_13640"/>
<feature type="region of interest" description="Disordered" evidence="2">
    <location>
        <begin position="88"/>
        <end position="112"/>
    </location>
</feature>
<feature type="coiled-coil region" evidence="1">
    <location>
        <begin position="32"/>
        <end position="59"/>
    </location>
</feature>
<name>A0AAE7R4U7_9HYPH</name>
<keyword evidence="9" id="KW-0614">Plasmid</keyword>
<evidence type="ECO:0000259" key="3">
    <source>
        <dbReference type="Pfam" id="PF03050"/>
    </source>
</evidence>
<evidence type="ECO:0000256" key="1">
    <source>
        <dbReference type="SAM" id="Coils"/>
    </source>
</evidence>
<dbReference type="Pfam" id="PF13817">
    <property type="entry name" value="DDE_Tnp_IS66_C"/>
    <property type="match status" value="1"/>
</dbReference>
<gene>
    <name evidence="7" type="ORF">G6L72_26790</name>
    <name evidence="8" type="ORF">G6M88_13640</name>
    <name evidence="9" type="ORF">G6M88_23815</name>
</gene>
<evidence type="ECO:0000313" key="11">
    <source>
        <dbReference type="Proteomes" id="UP000822331"/>
    </source>
</evidence>
<protein>
    <submittedName>
        <fullName evidence="8">IS66 family transposase</fullName>
    </submittedName>
</protein>
<evidence type="ECO:0000259" key="4">
    <source>
        <dbReference type="Pfam" id="PF13005"/>
    </source>
</evidence>
<reference evidence="7 11" key="1">
    <citation type="journal article" date="2020" name="Science">
        <title>Unexpected conservation and global transmission of agrobacterial virulence plasmids.</title>
        <authorList>
            <person name="Weisberg A.J."/>
            <person name="Davis E.W. 2nd"/>
            <person name="Tabima J."/>
            <person name="Belcher M.S."/>
            <person name="Miller M."/>
            <person name="Kuo C.H."/>
            <person name="Loper J.E."/>
            <person name="Grunwald N.J."/>
            <person name="Putnam M.L."/>
            <person name="Chang J.H."/>
        </authorList>
    </citation>
    <scope>NUCLEOTIDE SEQUENCE [LARGE SCALE GENOMIC DNA]</scope>
    <source>
        <strain evidence="7 11">A19/93</strain>
    </source>
</reference>
<feature type="domain" description="Transposase TnpC homeodomain" evidence="5">
    <location>
        <begin position="48"/>
        <end position="120"/>
    </location>
</feature>
<dbReference type="InterPro" id="IPR004291">
    <property type="entry name" value="Transposase_IS66_central"/>
</dbReference>
<dbReference type="InterPro" id="IPR039552">
    <property type="entry name" value="IS66_C"/>
</dbReference>
<dbReference type="Proteomes" id="UP000663912">
    <property type="component" value="Chromosome 1"/>
</dbReference>
<feature type="compositionally biased region" description="Polar residues" evidence="2">
    <location>
        <begin position="98"/>
        <end position="110"/>
    </location>
</feature>
<evidence type="ECO:0000256" key="2">
    <source>
        <dbReference type="SAM" id="MobiDB-lite"/>
    </source>
</evidence>
<dbReference type="PANTHER" id="PTHR33678:SF1">
    <property type="entry name" value="BLL1576 PROTEIN"/>
    <property type="match status" value="1"/>
</dbReference>
<dbReference type="Proteomes" id="UP000822331">
    <property type="component" value="Unassembled WGS sequence"/>
</dbReference>
<dbReference type="RefSeq" id="WP_065699538.1">
    <property type="nucleotide sequence ID" value="NZ_CP049206.1"/>
</dbReference>